<feature type="compositionally biased region" description="Polar residues" evidence="1">
    <location>
        <begin position="1"/>
        <end position="43"/>
    </location>
</feature>
<dbReference type="HOGENOM" id="CLU_034870_1_0_1"/>
<organism evidence="2 3">
    <name type="scientific">Phanerochaete carnosa (strain HHB-10118-sp)</name>
    <name type="common">White-rot fungus</name>
    <name type="synonym">Peniophora carnosa</name>
    <dbReference type="NCBI Taxonomy" id="650164"/>
    <lineage>
        <taxon>Eukaryota</taxon>
        <taxon>Fungi</taxon>
        <taxon>Dikarya</taxon>
        <taxon>Basidiomycota</taxon>
        <taxon>Agaricomycotina</taxon>
        <taxon>Agaricomycetes</taxon>
        <taxon>Polyporales</taxon>
        <taxon>Phanerochaetaceae</taxon>
        <taxon>Phanerochaete</taxon>
    </lineage>
</organism>
<dbReference type="STRING" id="650164.K5VRH7"/>
<evidence type="ECO:0000313" key="2">
    <source>
        <dbReference type="EMBL" id="EKM49189.1"/>
    </source>
</evidence>
<dbReference type="EMBL" id="JH930514">
    <property type="protein sequence ID" value="EKM49189.1"/>
    <property type="molecule type" value="Genomic_DNA"/>
</dbReference>
<evidence type="ECO:0000256" key="1">
    <source>
        <dbReference type="SAM" id="MobiDB-lite"/>
    </source>
</evidence>
<accession>K5VRH7</accession>
<dbReference type="KEGG" id="pco:PHACADRAFT_201921"/>
<feature type="compositionally biased region" description="Basic and acidic residues" evidence="1">
    <location>
        <begin position="45"/>
        <end position="56"/>
    </location>
</feature>
<sequence length="452" mass="50776">MSGSPSFNSIATTATGRSSPLPETSNIRRYPNISRQQHQTATRTAYRERTKKRDAPESTPAEVAAKAQRQKEAKEQHQKALEAANAEVWAVAEKLSADLCDHPPKYYYQQLLQQSKSADSSQGVNLWNAYLSKETKLLNAEKADQGKMRERSGNYSATLSEKWKSMTQEQKIEYTKDDVEKLTERRENQKFAPHNVSISCFHDSRTSLEKIERELKALHERTGMHVLMGCVRGDQGDFMAPHIWTTDEKLEDFQLTLGMEFGQFVGKLESFVIAGLPGAKKSAVQDLLDMKTRISNLILNALQEAAKPYVTNKMNYESFNTAITHKLGLVIENWPLPVFQAPGKFNSMAELKTLYNAWKSGHAHFRRLSHDELERREKENFAPPLLDASEIETAAPATPSADISRTYENAFPVADAPERPAKKPRKDKGAKRGPNARTKNRAAQAASTPGQD</sequence>
<keyword evidence="3" id="KW-1185">Reference proteome</keyword>
<dbReference type="Proteomes" id="UP000008370">
    <property type="component" value="Unassembled WGS sequence"/>
</dbReference>
<feature type="compositionally biased region" description="Basic residues" evidence="1">
    <location>
        <begin position="422"/>
        <end position="431"/>
    </location>
</feature>
<evidence type="ECO:0000313" key="3">
    <source>
        <dbReference type="Proteomes" id="UP000008370"/>
    </source>
</evidence>
<dbReference type="AlphaFoldDB" id="K5VRH7"/>
<dbReference type="GeneID" id="18911737"/>
<feature type="compositionally biased region" description="Basic and acidic residues" evidence="1">
    <location>
        <begin position="69"/>
        <end position="79"/>
    </location>
</feature>
<protein>
    <submittedName>
        <fullName evidence="2">Uncharacterized protein</fullName>
    </submittedName>
</protein>
<reference evidence="2 3" key="1">
    <citation type="journal article" date="2012" name="BMC Genomics">
        <title>Comparative genomics of the white-rot fungi, Phanerochaete carnosa and P. chrysosporium, to elucidate the genetic basis of the distinct wood types they colonize.</title>
        <authorList>
            <person name="Suzuki H."/>
            <person name="MacDonald J."/>
            <person name="Syed K."/>
            <person name="Salamov A."/>
            <person name="Hori C."/>
            <person name="Aerts A."/>
            <person name="Henrissat B."/>
            <person name="Wiebenga A."/>
            <person name="vanKuyk P.A."/>
            <person name="Barry K."/>
            <person name="Lindquist E."/>
            <person name="LaButti K."/>
            <person name="Lapidus A."/>
            <person name="Lucas S."/>
            <person name="Coutinho P."/>
            <person name="Gong Y."/>
            <person name="Samejima M."/>
            <person name="Mahadevan R."/>
            <person name="Abou-Zaid M."/>
            <person name="de Vries R.P."/>
            <person name="Igarashi K."/>
            <person name="Yadav J.S."/>
            <person name="Grigoriev I.V."/>
            <person name="Master E.R."/>
        </authorList>
    </citation>
    <scope>NUCLEOTIDE SEQUENCE [LARGE SCALE GENOMIC DNA]</scope>
    <source>
        <strain evidence="2 3">HHB-10118-sp</strain>
    </source>
</reference>
<dbReference type="OrthoDB" id="3267359at2759"/>
<dbReference type="RefSeq" id="XP_007402262.1">
    <property type="nucleotide sequence ID" value="XM_007402200.1"/>
</dbReference>
<feature type="region of interest" description="Disordered" evidence="1">
    <location>
        <begin position="381"/>
        <end position="452"/>
    </location>
</feature>
<name>K5VRH7_PHACS</name>
<proteinExistence type="predicted"/>
<gene>
    <name evidence="2" type="ORF">PHACADRAFT_201921</name>
</gene>
<feature type="region of interest" description="Disordered" evidence="1">
    <location>
        <begin position="1"/>
        <end position="79"/>
    </location>
</feature>
<dbReference type="InParanoid" id="K5VRH7"/>